<organism evidence="2 3">
    <name type="scientific">Stentor coeruleus</name>
    <dbReference type="NCBI Taxonomy" id="5963"/>
    <lineage>
        <taxon>Eukaryota</taxon>
        <taxon>Sar</taxon>
        <taxon>Alveolata</taxon>
        <taxon>Ciliophora</taxon>
        <taxon>Postciliodesmatophora</taxon>
        <taxon>Heterotrichea</taxon>
        <taxon>Heterotrichida</taxon>
        <taxon>Stentoridae</taxon>
        <taxon>Stentor</taxon>
    </lineage>
</organism>
<keyword evidence="3" id="KW-1185">Reference proteome</keyword>
<keyword evidence="1" id="KW-0812">Transmembrane</keyword>
<keyword evidence="1" id="KW-1133">Transmembrane helix</keyword>
<proteinExistence type="predicted"/>
<evidence type="ECO:0008006" key="4">
    <source>
        <dbReference type="Google" id="ProtNLM"/>
    </source>
</evidence>
<reference evidence="2 3" key="1">
    <citation type="submission" date="2016-11" db="EMBL/GenBank/DDBJ databases">
        <title>The macronuclear genome of Stentor coeruleus: a giant cell with tiny introns.</title>
        <authorList>
            <person name="Slabodnick M."/>
            <person name="Ruby J.G."/>
            <person name="Reiff S.B."/>
            <person name="Swart E.C."/>
            <person name="Gosai S."/>
            <person name="Prabakaran S."/>
            <person name="Witkowska E."/>
            <person name="Larue G.E."/>
            <person name="Fisher S."/>
            <person name="Freeman R.M."/>
            <person name="Gunawardena J."/>
            <person name="Chu W."/>
            <person name="Stover N.A."/>
            <person name="Gregory B.D."/>
            <person name="Nowacki M."/>
            <person name="Derisi J."/>
            <person name="Roy S.W."/>
            <person name="Marshall W.F."/>
            <person name="Sood P."/>
        </authorList>
    </citation>
    <scope>NUCLEOTIDE SEQUENCE [LARGE SCALE GENOMIC DNA]</scope>
    <source>
        <strain evidence="2">WM001</strain>
    </source>
</reference>
<dbReference type="Proteomes" id="UP000187209">
    <property type="component" value="Unassembled WGS sequence"/>
</dbReference>
<protein>
    <recommendedName>
        <fullName evidence="4">Transmembrane protein</fullName>
    </recommendedName>
</protein>
<feature type="transmembrane region" description="Helical" evidence="1">
    <location>
        <begin position="37"/>
        <end position="62"/>
    </location>
</feature>
<sequence>MMYEMIQLKVYVYNQDIIIISFFFKLEYYSLKFISCFIFSIYRLSPLTCIFTMNIHFVNLYITQQKSSHQKQKKSLYLPNIFLKSKVKHFHIKS</sequence>
<evidence type="ECO:0000313" key="2">
    <source>
        <dbReference type="EMBL" id="OMJ96249.1"/>
    </source>
</evidence>
<feature type="transmembrane region" description="Helical" evidence="1">
    <location>
        <begin position="12"/>
        <end position="31"/>
    </location>
</feature>
<comment type="caution">
    <text evidence="2">The sequence shown here is derived from an EMBL/GenBank/DDBJ whole genome shotgun (WGS) entry which is preliminary data.</text>
</comment>
<dbReference type="EMBL" id="MPUH01000002">
    <property type="protein sequence ID" value="OMJ96249.1"/>
    <property type="molecule type" value="Genomic_DNA"/>
</dbReference>
<name>A0A1R2D4R1_9CILI</name>
<dbReference type="AlphaFoldDB" id="A0A1R2D4R1"/>
<evidence type="ECO:0000313" key="3">
    <source>
        <dbReference type="Proteomes" id="UP000187209"/>
    </source>
</evidence>
<gene>
    <name evidence="2" type="ORF">SteCoe_213</name>
</gene>
<evidence type="ECO:0000256" key="1">
    <source>
        <dbReference type="SAM" id="Phobius"/>
    </source>
</evidence>
<keyword evidence="1" id="KW-0472">Membrane</keyword>
<accession>A0A1R2D4R1</accession>